<feature type="coiled-coil region" evidence="1">
    <location>
        <begin position="1512"/>
        <end position="1539"/>
    </location>
</feature>
<dbReference type="PANTHER" id="PTHR28122:SF1">
    <property type="entry name" value="E3 UBIQUITIN-PROTEIN LIGASE SUBSTRATE RECEPTOR MMS22"/>
    <property type="match status" value="1"/>
</dbReference>
<feature type="compositionally biased region" description="Basic residues" evidence="2">
    <location>
        <begin position="530"/>
        <end position="541"/>
    </location>
</feature>
<feature type="compositionally biased region" description="Basic residues" evidence="2">
    <location>
        <begin position="697"/>
        <end position="713"/>
    </location>
</feature>
<dbReference type="Pfam" id="PF09462">
    <property type="entry name" value="Mus7"/>
    <property type="match status" value="1"/>
</dbReference>
<accession>A0A8E2EFT9</accession>
<organism evidence="3 4">
    <name type="scientific">Lepidopterella palustris CBS 459.81</name>
    <dbReference type="NCBI Taxonomy" id="1314670"/>
    <lineage>
        <taxon>Eukaryota</taxon>
        <taxon>Fungi</taxon>
        <taxon>Dikarya</taxon>
        <taxon>Ascomycota</taxon>
        <taxon>Pezizomycotina</taxon>
        <taxon>Dothideomycetes</taxon>
        <taxon>Pleosporomycetidae</taxon>
        <taxon>Mytilinidiales</taxon>
        <taxon>Argynnaceae</taxon>
        <taxon>Lepidopterella</taxon>
    </lineage>
</organism>
<sequence>MSRWRDIGFVQDSDEEDDFDSNISSSPPEQLAIQPGSEDGKPTSEGAQDAVVFLEDEGAELRLSRVSTAAKEVASTDHLPIHSMNNICDGPCLHSGDDIDELQQDLPTNPLRNNTGTGIERNQTHPTPPEVSAALHFSTISSSPLSSPARSNSDDDVDGLGSVQRSEIISAQPRLDDNVQVVITKATQRGQSRSPPHIEQGLIEKSNGRVFRTRMPIQLHPYLLENEMYRQTLRARGIKPVFVAPDTSVHQSETQDAEILDTETQEQDVDSQESQSLSSNTPRVSQRKQMVSTPKAPRMQANASPFNWVLDDSDELPDVRTLIGIKGADGVQQGPKRRKTMHTFSEKHRLSKMAERVNSDHLSPRLPLDSNDSTVPPSPPNSRSPDLPISRNATKSGFRMPKDMSLISLPTPITSSEAKAPPQRTSLPQSDSDTPPRSTLTQRRRLVRNASITIISSSSKSSSGSESESVESSQLRRVEKKMKGVLPASWLKLDIRAQTDRQAAAKAQTHQHPSAERMEHHRGVAQKIIKSSRRTRSRSPIRSRSVEIASDSDESASVFGGELVEELPSFLEVPRETIDLTSNAMDLDNMEDDRIDYMLPAISRKRRTGHGNRKRQLKLTDSFERPNKRTKRTNPHAHHPAAVQSHTRTNGTDAARRSHNSNSSRPKPPRLSILDSHQTMLDATNTVPQFIRIAARQARRRPDKGRQSPKSKCIRLQTTADTNDATRTLQDWRAGTLVPSTDFRESGVTQSKRLPLSDRTNNHQQMLPPPLKKRFLALDGGLSGSPKRWVKNAAIPISKLRQTQLNPSLAQGTHDRLMARSAETLNNSPLMPWHIQRQSSAKQPSYRTAQLEGLETDFDQRHQESAFQKVLSCANRQFEVLSSNGLSRSNPQLARFLADNDAVSHVPPHEHSATPTLSCVRISRKRPARRINIQAREFRQPSEPPPEDYLNRVVDLTVDNRNSSLLLGLGHFGTRYTTDFDVFPLEVGTFFHHETFVGSGELMKCLHAHQRDRDVLTASCIIVCNETSFQCSSWTEEVSSKLMAGWHGLFGPLDNLPQSNLSSELVRMAKHNFSAISAFLRSMIQYFSASLSFLDPIDRRSCVATTLELLRQVFNAMESTANVSWLDKSTATEIDHQFTRIFTYTLALAGQVFQISGHPSVESAMRDESGNLVKQISRASIVFLLRKGMSQLRSGFDENRVHILREAGIRSDKAYVESLVVSMHVLDQLDIPGSGFWDVVNEELSLSVHNINQLAAFEQIWYRAFTLLPYVELDSSGVLRVGRRYSAQKENWGFIKAMINRLFALYPETSKRQSSTLNEYIRSVLARCHNLVKNWGWKRCETMLIAVFDFFTQNGLKQLRHEEIRGSPAFLELLAQHPALEIHPEDQSFHIFLKTLALGLKGMRNLYPENKLRGITFRLIPNHGRTYRRDEDIKRNDLNALRNHHDLLCTLYWSSLPTCRPRFSQLQGLVDHTLSHREACRLSVRAWANLVRFQLSTNEPYDSLQPFALWYKEIVKQTIKQYRLAKTELESQYQDAQDRGDNDISKEELQSIIRKNQNQVLATLRDAVAGMKNAISGVRDEQTAICLLKDSMVADVLNLFDAKNARLNAVVSEALDIFSTFAGLHKQLRTQESQQVSEESQDYGEWPELDDIEGITEEQINNIQSVDFIHTPLWHLLSNAFGAESSPDDVILTQSVDTWVAFAQWLVHSGRRSWGDFIGSFSPVSWHQLRDTEQTRKFTSYFMSSIVECGRNVYQEYREEMMSAWLLSLVERESMLKFQHRLTSAILHVDFEHPLLQNLPFLKDSQTGRISLTAHMLRERRLGLLSSILANMRDSFEMTMRERPQDLVNTKLEYASLLKKLMSAMKNNYLELQQGSAAKGAYVIFVQKVVEFLQQYTAEICKVDDFFTDSAAFPLPATDPTYVVGRLKSYALKLSDPRTTKQLSSYIQNVSERAAVDSQQPYLVSQLHTAMSGKFESGDAGRPTLRNVLLQAIFPAYIETTFRSAVGWIIAKPILLASCLAFQDLFYNFSVTDDASVKSCVAIFRTFSTVLCRVTESLVDHAGLLGQPHVLHVLAHVFWTVTAMLPLLDYIQSRTHQASDVLPFVKYFKKFSIFVAENIFDIDISLAPYFDGKAMSVAAPFTSLREFSTVELEQALKTNWSKVGEQYFVGRGNMRKEVAVEVGTIDEEQQIVISAIEGLHAVMERMGNLGLRASREKQRVRGGSLGALVI</sequence>
<feature type="region of interest" description="Disordered" evidence="2">
    <location>
        <begin position="744"/>
        <end position="767"/>
    </location>
</feature>
<feature type="compositionally biased region" description="Polar residues" evidence="2">
    <location>
        <begin position="747"/>
        <end position="765"/>
    </location>
</feature>
<keyword evidence="4" id="KW-1185">Reference proteome</keyword>
<evidence type="ECO:0000256" key="1">
    <source>
        <dbReference type="SAM" id="Coils"/>
    </source>
</evidence>
<feature type="region of interest" description="Disordered" evidence="2">
    <location>
        <begin position="1"/>
        <end position="48"/>
    </location>
</feature>
<feature type="compositionally biased region" description="Low complexity" evidence="2">
    <location>
        <begin position="141"/>
        <end position="151"/>
    </location>
</feature>
<gene>
    <name evidence="3" type="ORF">K432DRAFT_433016</name>
</gene>
<dbReference type="GO" id="GO:0035361">
    <property type="term" value="C:Cul8-RING ubiquitin ligase complex"/>
    <property type="evidence" value="ECO:0007669"/>
    <property type="project" value="TreeGrafter"/>
</dbReference>
<feature type="compositionally biased region" description="Low complexity" evidence="2">
    <location>
        <begin position="272"/>
        <end position="281"/>
    </location>
</feature>
<evidence type="ECO:0000256" key="2">
    <source>
        <dbReference type="SAM" id="MobiDB-lite"/>
    </source>
</evidence>
<feature type="compositionally biased region" description="Basic residues" evidence="2">
    <location>
        <begin position="628"/>
        <end position="639"/>
    </location>
</feature>
<feature type="compositionally biased region" description="Acidic residues" evidence="2">
    <location>
        <begin position="255"/>
        <end position="271"/>
    </location>
</feature>
<feature type="region of interest" description="Disordered" evidence="2">
    <location>
        <begin position="99"/>
        <end position="130"/>
    </location>
</feature>
<feature type="compositionally biased region" description="Polar residues" evidence="2">
    <location>
        <begin position="282"/>
        <end position="292"/>
    </location>
</feature>
<feature type="region of interest" description="Disordered" evidence="2">
    <location>
        <begin position="141"/>
        <end position="160"/>
    </location>
</feature>
<dbReference type="OrthoDB" id="2386201at2759"/>
<evidence type="ECO:0008006" key="5">
    <source>
        <dbReference type="Google" id="ProtNLM"/>
    </source>
</evidence>
<dbReference type="InterPro" id="IPR019021">
    <property type="entry name" value="Mms22"/>
</dbReference>
<feature type="region of interest" description="Disordered" evidence="2">
    <location>
        <begin position="696"/>
        <end position="719"/>
    </location>
</feature>
<keyword evidence="1" id="KW-0175">Coiled coil</keyword>
<proteinExistence type="predicted"/>
<dbReference type="EMBL" id="KV744866">
    <property type="protein sequence ID" value="OCK83230.1"/>
    <property type="molecule type" value="Genomic_DNA"/>
</dbReference>
<evidence type="ECO:0000313" key="3">
    <source>
        <dbReference type="EMBL" id="OCK83230.1"/>
    </source>
</evidence>
<protein>
    <recommendedName>
        <fullName evidence="5">Mus7/MMS22 family-domain-containing protein</fullName>
    </recommendedName>
</protein>
<feature type="region of interest" description="Disordered" evidence="2">
    <location>
        <begin position="501"/>
        <end position="553"/>
    </location>
</feature>
<feature type="compositionally biased region" description="Low complexity" evidence="2">
    <location>
        <begin position="451"/>
        <end position="473"/>
    </location>
</feature>
<evidence type="ECO:0000313" key="4">
    <source>
        <dbReference type="Proteomes" id="UP000250266"/>
    </source>
</evidence>
<feature type="region of interest" description="Disordered" evidence="2">
    <location>
        <begin position="326"/>
        <end position="477"/>
    </location>
</feature>
<dbReference type="PANTHER" id="PTHR28122">
    <property type="entry name" value="E3 UBIQUITIN-PROTEIN LIGASE SUBSTRATE RECEPTOR MMS22"/>
    <property type="match status" value="1"/>
</dbReference>
<feature type="region of interest" description="Disordered" evidence="2">
    <location>
        <begin position="602"/>
        <end position="672"/>
    </location>
</feature>
<reference evidence="3 4" key="1">
    <citation type="journal article" date="2016" name="Nat. Commun.">
        <title>Ectomycorrhizal ecology is imprinted in the genome of the dominant symbiotic fungus Cenococcum geophilum.</title>
        <authorList>
            <consortium name="DOE Joint Genome Institute"/>
            <person name="Peter M."/>
            <person name="Kohler A."/>
            <person name="Ohm R.A."/>
            <person name="Kuo A."/>
            <person name="Krutzmann J."/>
            <person name="Morin E."/>
            <person name="Arend M."/>
            <person name="Barry K.W."/>
            <person name="Binder M."/>
            <person name="Choi C."/>
            <person name="Clum A."/>
            <person name="Copeland A."/>
            <person name="Grisel N."/>
            <person name="Haridas S."/>
            <person name="Kipfer T."/>
            <person name="LaButti K."/>
            <person name="Lindquist E."/>
            <person name="Lipzen A."/>
            <person name="Maire R."/>
            <person name="Meier B."/>
            <person name="Mihaltcheva S."/>
            <person name="Molinier V."/>
            <person name="Murat C."/>
            <person name="Poggeler S."/>
            <person name="Quandt C.A."/>
            <person name="Sperisen C."/>
            <person name="Tritt A."/>
            <person name="Tisserant E."/>
            <person name="Crous P.W."/>
            <person name="Henrissat B."/>
            <person name="Nehls U."/>
            <person name="Egli S."/>
            <person name="Spatafora J.W."/>
            <person name="Grigoriev I.V."/>
            <person name="Martin F.M."/>
        </authorList>
    </citation>
    <scope>NUCLEOTIDE SEQUENCE [LARGE SCALE GENOMIC DNA]</scope>
    <source>
        <strain evidence="3 4">CBS 459.81</strain>
    </source>
</reference>
<feature type="region of interest" description="Disordered" evidence="2">
    <location>
        <begin position="247"/>
        <end position="302"/>
    </location>
</feature>
<feature type="compositionally biased region" description="Basic and acidic residues" evidence="2">
    <location>
        <begin position="344"/>
        <end position="363"/>
    </location>
</feature>
<feature type="compositionally biased region" description="Basic and acidic residues" evidence="2">
    <location>
        <begin position="513"/>
        <end position="522"/>
    </location>
</feature>
<dbReference type="GO" id="GO:0031297">
    <property type="term" value="P:replication fork processing"/>
    <property type="evidence" value="ECO:0007669"/>
    <property type="project" value="InterPro"/>
</dbReference>
<dbReference type="GO" id="GO:0000724">
    <property type="term" value="P:double-strand break repair via homologous recombination"/>
    <property type="evidence" value="ECO:0007669"/>
    <property type="project" value="TreeGrafter"/>
</dbReference>
<feature type="compositionally biased region" description="Basic residues" evidence="2">
    <location>
        <begin position="603"/>
        <end position="617"/>
    </location>
</feature>
<dbReference type="Proteomes" id="UP000250266">
    <property type="component" value="Unassembled WGS sequence"/>
</dbReference>
<feature type="compositionally biased region" description="Polar residues" evidence="2">
    <location>
        <begin position="411"/>
        <end position="441"/>
    </location>
</feature>
<name>A0A8E2EFT9_9PEZI</name>
<dbReference type="GO" id="GO:0005634">
    <property type="term" value="C:nucleus"/>
    <property type="evidence" value="ECO:0007669"/>
    <property type="project" value="InterPro"/>
</dbReference>
<feature type="compositionally biased region" description="Polar residues" evidence="2">
    <location>
        <begin position="105"/>
        <end position="125"/>
    </location>
</feature>